<reference evidence="3 4" key="1">
    <citation type="submission" date="2018-05" db="EMBL/GenBank/DDBJ databases">
        <title>Spiribacter halobius sp. nov., a moderately halophilic bacterium isolated from marine solar saltern.</title>
        <authorList>
            <person name="Zheng W.-S."/>
            <person name="Lu D.-C."/>
            <person name="Du Z.-J."/>
        </authorList>
    </citation>
    <scope>NUCLEOTIDE SEQUENCE [LARGE SCALE GENOMIC DNA]</scope>
    <source>
        <strain evidence="3 4">E85</strain>
    </source>
</reference>
<evidence type="ECO:0000259" key="2">
    <source>
        <dbReference type="PROSITE" id="PS50405"/>
    </source>
</evidence>
<proteinExistence type="predicted"/>
<feature type="domain" description="GST C-terminal" evidence="2">
    <location>
        <begin position="91"/>
        <end position="227"/>
    </location>
</feature>
<keyword evidence="4" id="KW-1185">Reference proteome</keyword>
<evidence type="ECO:0000313" key="4">
    <source>
        <dbReference type="Proteomes" id="UP000245474"/>
    </source>
</evidence>
<dbReference type="Gene3D" id="1.20.1050.10">
    <property type="match status" value="1"/>
</dbReference>
<dbReference type="GO" id="GO:0006749">
    <property type="term" value="P:glutathione metabolic process"/>
    <property type="evidence" value="ECO:0007669"/>
    <property type="project" value="TreeGrafter"/>
</dbReference>
<dbReference type="Pfam" id="PF14497">
    <property type="entry name" value="GST_C_3"/>
    <property type="match status" value="1"/>
</dbReference>
<gene>
    <name evidence="3" type="ORF">DEM34_07120</name>
</gene>
<dbReference type="InterPro" id="IPR010987">
    <property type="entry name" value="Glutathione-S-Trfase_C-like"/>
</dbReference>
<dbReference type="CDD" id="cd03039">
    <property type="entry name" value="GST_N_Sigma_like"/>
    <property type="match status" value="1"/>
</dbReference>
<comment type="caution">
    <text evidence="3">The sequence shown here is derived from an EMBL/GenBank/DDBJ whole genome shotgun (WGS) entry which is preliminary data.</text>
</comment>
<dbReference type="InterPro" id="IPR004045">
    <property type="entry name" value="Glutathione_S-Trfase_N"/>
</dbReference>
<dbReference type="InterPro" id="IPR036282">
    <property type="entry name" value="Glutathione-S-Trfase_C_sf"/>
</dbReference>
<accession>A0A2U2N4H0</accession>
<dbReference type="Proteomes" id="UP000245474">
    <property type="component" value="Unassembled WGS sequence"/>
</dbReference>
<organism evidence="3 4">
    <name type="scientific">Sediminicurvatus halobius</name>
    <dbReference type="NCBI Taxonomy" id="2182432"/>
    <lineage>
        <taxon>Bacteria</taxon>
        <taxon>Pseudomonadati</taxon>
        <taxon>Pseudomonadota</taxon>
        <taxon>Gammaproteobacteria</taxon>
        <taxon>Chromatiales</taxon>
        <taxon>Ectothiorhodospiraceae</taxon>
        <taxon>Sediminicurvatus</taxon>
    </lineage>
</organism>
<protein>
    <submittedName>
        <fullName evidence="3">Glutathione S-transferase</fullName>
    </submittedName>
</protein>
<dbReference type="Gene3D" id="3.40.30.10">
    <property type="entry name" value="Glutaredoxin"/>
    <property type="match status" value="1"/>
</dbReference>
<name>A0A2U2N4H0_9GAMM</name>
<keyword evidence="3" id="KW-0808">Transferase</keyword>
<dbReference type="RefSeq" id="WP_109677666.1">
    <property type="nucleotide sequence ID" value="NZ_CP086615.1"/>
</dbReference>
<feature type="domain" description="GST N-terminal" evidence="1">
    <location>
        <begin position="1"/>
        <end position="89"/>
    </location>
</feature>
<dbReference type="InterPro" id="IPR004046">
    <property type="entry name" value="GST_C"/>
</dbReference>
<sequence>MIYELYYWPDIPGRGEFVRLALEAAQAPYRDVAREAPDADRFDAVLDVLEDEATPELPFAPPVLRAGDRLIAQTPLILRYLGEHHGLAPADERRRLWADQCQLTIADWLVENHDTHHPLGPSLYYGEQKAEAARRAGLYRAERLPRFLKYFEAVVARNPAASGWAVGEGLSHVDLSLLQMMTGLRYAFPRAMQRLEPDCPHLRSLHDRVAALPALRDYLASDRRPPFTEEGIFRHYPELDG</sequence>
<dbReference type="EMBL" id="QFFI01000008">
    <property type="protein sequence ID" value="PWG63957.1"/>
    <property type="molecule type" value="Genomic_DNA"/>
</dbReference>
<dbReference type="AlphaFoldDB" id="A0A2U2N4H0"/>
<evidence type="ECO:0000259" key="1">
    <source>
        <dbReference type="PROSITE" id="PS50404"/>
    </source>
</evidence>
<dbReference type="PANTHER" id="PTHR11571:SF263">
    <property type="entry name" value="GLUTATHIONE S-TRANSFERASE"/>
    <property type="match status" value="1"/>
</dbReference>
<dbReference type="PROSITE" id="PS50405">
    <property type="entry name" value="GST_CTER"/>
    <property type="match status" value="1"/>
</dbReference>
<dbReference type="PROSITE" id="PS50404">
    <property type="entry name" value="GST_NTER"/>
    <property type="match status" value="1"/>
</dbReference>
<dbReference type="CDD" id="cd03192">
    <property type="entry name" value="GST_C_Sigma_like"/>
    <property type="match status" value="1"/>
</dbReference>
<dbReference type="GO" id="GO:0004364">
    <property type="term" value="F:glutathione transferase activity"/>
    <property type="evidence" value="ECO:0007669"/>
    <property type="project" value="TreeGrafter"/>
</dbReference>
<dbReference type="PANTHER" id="PTHR11571">
    <property type="entry name" value="GLUTATHIONE S-TRANSFERASE"/>
    <property type="match status" value="1"/>
</dbReference>
<dbReference type="SUPFAM" id="SSF52833">
    <property type="entry name" value="Thioredoxin-like"/>
    <property type="match status" value="1"/>
</dbReference>
<dbReference type="SUPFAM" id="SSF47616">
    <property type="entry name" value="GST C-terminal domain-like"/>
    <property type="match status" value="1"/>
</dbReference>
<dbReference type="InterPro" id="IPR036249">
    <property type="entry name" value="Thioredoxin-like_sf"/>
</dbReference>
<dbReference type="OrthoDB" id="6043394at2"/>
<dbReference type="InterPro" id="IPR050213">
    <property type="entry name" value="GST_superfamily"/>
</dbReference>
<evidence type="ECO:0000313" key="3">
    <source>
        <dbReference type="EMBL" id="PWG63957.1"/>
    </source>
</evidence>